<dbReference type="GO" id="GO:0006955">
    <property type="term" value="P:immune response"/>
    <property type="evidence" value="ECO:0007669"/>
    <property type="project" value="InterPro"/>
</dbReference>
<evidence type="ECO:0000313" key="3">
    <source>
        <dbReference type="EMBL" id="CAD7668432.1"/>
    </source>
</evidence>
<dbReference type="GO" id="GO:0016020">
    <property type="term" value="C:membrane"/>
    <property type="evidence" value="ECO:0007669"/>
    <property type="project" value="TreeGrafter"/>
</dbReference>
<dbReference type="Proteomes" id="UP000645828">
    <property type="component" value="Unassembled WGS sequence"/>
</dbReference>
<dbReference type="PANTHER" id="PTHR15123:SF5">
    <property type="entry name" value="SECRETED AND TRANSMEMBRANE PROTEIN 1"/>
    <property type="match status" value="1"/>
</dbReference>
<keyword evidence="4" id="KW-1185">Reference proteome</keyword>
<dbReference type="PANTHER" id="PTHR15123">
    <property type="entry name" value="SECRETED AND TRANSMEMBRANE PROTEIN 1"/>
    <property type="match status" value="1"/>
</dbReference>
<sequence length="392" mass="41048">MSPPGGGPGKSQAPPPSTGRAWPLEVAPGVSVLAVARAGLSRAPKRMFCHLPSGSVRIPQGLSGSVRIPQALSGSVRIPQVLSASLGAAARPAPRPAPPSPAATLRSSQGPRGPRTRSWACGGAGGGGDTARQAEAAGPPSGGTQLLWGAPEPVPHTRPLPSGLSLSLSRPGLPPSGLSALCRGGAGSMQGADMGLDPGTPGSCPGLKAVLHHWDNPSCTKGVVSVSRGERAVMACNISNDFRGIVIHRGPHRKGQALFRVRRPGYFSRAGWQLHVQGGTAQLVIDDANDTQAGYYMWHLQGRQRNVRVTMLNVSEAEPQDLKETGHLLFASSRDPDMDTPHLPRAKDQLNVVVVVISVIVFLGLLLVSMSACTKSIFPRPYAFWKYEAPRV</sequence>
<keyword evidence="2" id="KW-0812">Transmembrane</keyword>
<gene>
    <name evidence="3" type="ORF">NYPRO_LOCUS1668</name>
</gene>
<feature type="region of interest" description="Disordered" evidence="1">
    <location>
        <begin position="1"/>
        <end position="23"/>
    </location>
</feature>
<comment type="caution">
    <text evidence="3">The sequence shown here is derived from an EMBL/GenBank/DDBJ whole genome shotgun (WGS) entry which is preliminary data.</text>
</comment>
<accession>A0A811Y056</accession>
<evidence type="ECO:0000256" key="1">
    <source>
        <dbReference type="SAM" id="MobiDB-lite"/>
    </source>
</evidence>
<organism evidence="3 4">
    <name type="scientific">Nyctereutes procyonoides</name>
    <name type="common">Raccoon dog</name>
    <name type="synonym">Canis procyonoides</name>
    <dbReference type="NCBI Taxonomy" id="34880"/>
    <lineage>
        <taxon>Eukaryota</taxon>
        <taxon>Metazoa</taxon>
        <taxon>Chordata</taxon>
        <taxon>Craniata</taxon>
        <taxon>Vertebrata</taxon>
        <taxon>Euteleostomi</taxon>
        <taxon>Mammalia</taxon>
        <taxon>Eutheria</taxon>
        <taxon>Laurasiatheria</taxon>
        <taxon>Carnivora</taxon>
        <taxon>Caniformia</taxon>
        <taxon>Canidae</taxon>
        <taxon>Nyctereutes</taxon>
    </lineage>
</organism>
<proteinExistence type="predicted"/>
<feature type="transmembrane region" description="Helical" evidence="2">
    <location>
        <begin position="350"/>
        <end position="370"/>
    </location>
</feature>
<feature type="compositionally biased region" description="Low complexity" evidence="1">
    <location>
        <begin position="159"/>
        <end position="171"/>
    </location>
</feature>
<dbReference type="GO" id="GO:0005125">
    <property type="term" value="F:cytokine activity"/>
    <property type="evidence" value="ECO:0007669"/>
    <property type="project" value="InterPro"/>
</dbReference>
<keyword evidence="2" id="KW-0472">Membrane</keyword>
<evidence type="ECO:0000313" key="4">
    <source>
        <dbReference type="Proteomes" id="UP000645828"/>
    </source>
</evidence>
<dbReference type="InterPro" id="IPR033231">
    <property type="entry name" value="SECTM1"/>
</dbReference>
<keyword evidence="2" id="KW-1133">Transmembrane helix</keyword>
<name>A0A811Y056_NYCPR</name>
<dbReference type="EMBL" id="CAJHUB010000649">
    <property type="protein sequence ID" value="CAD7668432.1"/>
    <property type="molecule type" value="Genomic_DNA"/>
</dbReference>
<protein>
    <submittedName>
        <fullName evidence="3">(raccoon dog) hypothetical protein</fullName>
    </submittedName>
</protein>
<dbReference type="AlphaFoldDB" id="A0A811Y056"/>
<reference evidence="3" key="1">
    <citation type="submission" date="2020-12" db="EMBL/GenBank/DDBJ databases">
        <authorList>
            <consortium name="Molecular Ecology Group"/>
        </authorList>
    </citation>
    <scope>NUCLEOTIDE SEQUENCE</scope>
    <source>
        <strain evidence="3">TBG_1078</strain>
    </source>
</reference>
<evidence type="ECO:0000256" key="2">
    <source>
        <dbReference type="SAM" id="Phobius"/>
    </source>
</evidence>
<feature type="region of interest" description="Disordered" evidence="1">
    <location>
        <begin position="87"/>
        <end position="171"/>
    </location>
</feature>